<dbReference type="KEGG" id="drt:Dret_0853"/>
<keyword evidence="1" id="KW-0175">Coiled coil</keyword>
<evidence type="ECO:0000313" key="3">
    <source>
        <dbReference type="Proteomes" id="UP000001052"/>
    </source>
</evidence>
<keyword evidence="3" id="KW-1185">Reference proteome</keyword>
<proteinExistence type="predicted"/>
<feature type="coiled-coil region" evidence="1">
    <location>
        <begin position="72"/>
        <end position="99"/>
    </location>
</feature>
<reference evidence="2 3" key="2">
    <citation type="journal article" date="2010" name="Stand. Genomic Sci.">
        <title>Complete genome sequence of Desulfohalobium retbaense type strain (HR(100)).</title>
        <authorList>
            <person name="Spring S."/>
            <person name="Nolan M."/>
            <person name="Lapidus A."/>
            <person name="Glavina Del Rio T."/>
            <person name="Copeland A."/>
            <person name="Tice H."/>
            <person name="Cheng J.F."/>
            <person name="Lucas S."/>
            <person name="Land M."/>
            <person name="Chen F."/>
            <person name="Bruce D."/>
            <person name="Goodwin L."/>
            <person name="Pitluck S."/>
            <person name="Ivanova N."/>
            <person name="Mavromatis K."/>
            <person name="Mikhailova N."/>
            <person name="Pati A."/>
            <person name="Chen A."/>
            <person name="Palaniappan K."/>
            <person name="Hauser L."/>
            <person name="Chang Y.J."/>
            <person name="Jeffries C.D."/>
            <person name="Munk C."/>
            <person name="Kiss H."/>
            <person name="Chain P."/>
            <person name="Han C."/>
            <person name="Brettin T."/>
            <person name="Detter J.C."/>
            <person name="Schuler E."/>
            <person name="Goker M."/>
            <person name="Rohde M."/>
            <person name="Bristow J."/>
            <person name="Eisen J.A."/>
            <person name="Markowitz V."/>
            <person name="Hugenholtz P."/>
            <person name="Kyrpides N.C."/>
            <person name="Klenk H.P."/>
        </authorList>
    </citation>
    <scope>NUCLEOTIDE SEQUENCE [LARGE SCALE GENOMIC DNA]</scope>
    <source>
        <strain evidence="2 3">DSM 5692</strain>
    </source>
</reference>
<dbReference type="eggNOG" id="ENOG502ZE0J">
    <property type="taxonomic scope" value="Bacteria"/>
</dbReference>
<dbReference type="EMBL" id="CP001734">
    <property type="protein sequence ID" value="ACV68144.1"/>
    <property type="molecule type" value="Genomic_DNA"/>
</dbReference>
<name>C8X147_DESRD</name>
<organism evidence="2 3">
    <name type="scientific">Desulfohalobium retbaense (strain ATCC 49708 / DSM 5692 / JCM 16813 / HR100)</name>
    <dbReference type="NCBI Taxonomy" id="485915"/>
    <lineage>
        <taxon>Bacteria</taxon>
        <taxon>Pseudomonadati</taxon>
        <taxon>Thermodesulfobacteriota</taxon>
        <taxon>Desulfovibrionia</taxon>
        <taxon>Desulfovibrionales</taxon>
        <taxon>Desulfohalobiaceae</taxon>
        <taxon>Desulfohalobium</taxon>
    </lineage>
</organism>
<accession>C8X147</accession>
<dbReference type="HOGENOM" id="CLU_168137_0_0_7"/>
<evidence type="ECO:0000256" key="1">
    <source>
        <dbReference type="SAM" id="Coils"/>
    </source>
</evidence>
<gene>
    <name evidence="2" type="ordered locus">Dret_0853</name>
</gene>
<sequence>MPHTSHYRCTGLFDVLALGLKTLASEIRWGAILALRNAELRQLRKRLSSEYCNLGRLHSQTTAGDAAEAAEADLCRRQIEFYEQEIDFLAREITQARTLFVQNRLHKWGLSQ</sequence>
<evidence type="ECO:0000313" key="2">
    <source>
        <dbReference type="EMBL" id="ACV68144.1"/>
    </source>
</evidence>
<dbReference type="RefSeq" id="WP_015751302.1">
    <property type="nucleotide sequence ID" value="NC_013223.1"/>
</dbReference>
<reference evidence="3" key="1">
    <citation type="submission" date="2009-09" db="EMBL/GenBank/DDBJ databases">
        <title>The complete chromosome of Desulfohalobium retbaense DSM 5692.</title>
        <authorList>
            <consortium name="US DOE Joint Genome Institute (JGI-PGF)"/>
            <person name="Lucas S."/>
            <person name="Copeland A."/>
            <person name="Lapidus A."/>
            <person name="Glavina del Rio T."/>
            <person name="Dalin E."/>
            <person name="Tice H."/>
            <person name="Bruce D."/>
            <person name="Goodwin L."/>
            <person name="Pitluck S."/>
            <person name="Kyrpides N."/>
            <person name="Mavromatis K."/>
            <person name="Ivanova N."/>
            <person name="Mikhailova N."/>
            <person name="Munk A.C."/>
            <person name="Brettin T."/>
            <person name="Detter J.C."/>
            <person name="Han C."/>
            <person name="Tapia R."/>
            <person name="Larimer F."/>
            <person name="Land M."/>
            <person name="Hauser L."/>
            <person name="Markowitz V."/>
            <person name="Cheng J.-F."/>
            <person name="Hugenholtz P."/>
            <person name="Woyke T."/>
            <person name="Wu D."/>
            <person name="Spring S."/>
            <person name="Klenk H.-P."/>
            <person name="Eisen J.A."/>
        </authorList>
    </citation>
    <scope>NUCLEOTIDE SEQUENCE [LARGE SCALE GENOMIC DNA]</scope>
    <source>
        <strain evidence="3">DSM 5692</strain>
    </source>
</reference>
<dbReference type="OrthoDB" id="5457847at2"/>
<dbReference type="STRING" id="485915.Dret_0853"/>
<protein>
    <submittedName>
        <fullName evidence="2">Uncharacterized protein</fullName>
    </submittedName>
</protein>
<dbReference type="AlphaFoldDB" id="C8X147"/>
<dbReference type="Proteomes" id="UP000001052">
    <property type="component" value="Chromosome"/>
</dbReference>